<organism evidence="3 4">
    <name type="scientific">Pseudoclavibacter terrae</name>
    <dbReference type="NCBI Taxonomy" id="1530195"/>
    <lineage>
        <taxon>Bacteria</taxon>
        <taxon>Bacillati</taxon>
        <taxon>Actinomycetota</taxon>
        <taxon>Actinomycetes</taxon>
        <taxon>Micrococcales</taxon>
        <taxon>Microbacteriaceae</taxon>
        <taxon>Pseudoclavibacter</taxon>
    </lineage>
</organism>
<dbReference type="InterPro" id="IPR016181">
    <property type="entry name" value="Acyl_CoA_acyltransferase"/>
</dbReference>
<dbReference type="InterPro" id="IPR041380">
    <property type="entry name" value="Acetyltransf_17"/>
</dbReference>
<feature type="domain" description="N-acetyltransferase" evidence="2">
    <location>
        <begin position="68"/>
        <end position="224"/>
    </location>
</feature>
<dbReference type="InterPro" id="IPR036527">
    <property type="entry name" value="SCP2_sterol-bd_dom_sf"/>
</dbReference>
<dbReference type="SUPFAM" id="SSF55718">
    <property type="entry name" value="SCP-like"/>
    <property type="match status" value="1"/>
</dbReference>
<protein>
    <submittedName>
        <fullName evidence="3">GNAT family N-acetyltransferase</fullName>
    </submittedName>
</protein>
<evidence type="ECO:0000259" key="2">
    <source>
        <dbReference type="PROSITE" id="PS51186"/>
    </source>
</evidence>
<dbReference type="InterPro" id="IPR051554">
    <property type="entry name" value="Acetyltransferase_Eis"/>
</dbReference>
<dbReference type="Gene3D" id="3.30.1050.10">
    <property type="entry name" value="SCP2 sterol-binding domain"/>
    <property type="match status" value="1"/>
</dbReference>
<proteinExistence type="predicted"/>
<dbReference type="InterPro" id="IPR000182">
    <property type="entry name" value="GNAT_dom"/>
</dbReference>
<name>A0A7J5B5S2_9MICO</name>
<dbReference type="InterPro" id="IPR025559">
    <property type="entry name" value="Eis_dom"/>
</dbReference>
<dbReference type="GO" id="GO:0034069">
    <property type="term" value="F:aminoglycoside N-acetyltransferase activity"/>
    <property type="evidence" value="ECO:0007669"/>
    <property type="project" value="TreeGrafter"/>
</dbReference>
<evidence type="ECO:0000256" key="1">
    <source>
        <dbReference type="SAM" id="MobiDB-lite"/>
    </source>
</evidence>
<dbReference type="PROSITE" id="PS51186">
    <property type="entry name" value="GNAT"/>
    <property type="match status" value="1"/>
</dbReference>
<dbReference type="OrthoDB" id="8399956at2"/>
<dbReference type="GO" id="GO:0030649">
    <property type="term" value="P:aminoglycoside antibiotic catabolic process"/>
    <property type="evidence" value="ECO:0007669"/>
    <property type="project" value="TreeGrafter"/>
</dbReference>
<dbReference type="Pfam" id="PF13530">
    <property type="entry name" value="SCP2_2"/>
    <property type="match status" value="1"/>
</dbReference>
<evidence type="ECO:0000313" key="4">
    <source>
        <dbReference type="Proteomes" id="UP000490386"/>
    </source>
</evidence>
<comment type="caution">
    <text evidence="3">The sequence shown here is derived from an EMBL/GenBank/DDBJ whole genome shotgun (WGS) entry which is preliminary data.</text>
</comment>
<reference evidence="3 4" key="1">
    <citation type="submission" date="2019-09" db="EMBL/GenBank/DDBJ databases">
        <title>Phylogeny of genus Pseudoclavibacter and closely related genus.</title>
        <authorList>
            <person name="Li Y."/>
        </authorList>
    </citation>
    <scope>NUCLEOTIDE SEQUENCE [LARGE SCALE GENOMIC DNA]</scope>
    <source>
        <strain evidence="3 4">THG-MD12</strain>
    </source>
</reference>
<dbReference type="PANTHER" id="PTHR37817">
    <property type="entry name" value="N-ACETYLTRANSFERASE EIS"/>
    <property type="match status" value="1"/>
</dbReference>
<sequence>MHTQIVSHDLCLVQRHSGTGARSGSPRQNVLRSRAPRGTYAGGMSAVEDFTRFPIDETSRAKLAESGLRYETLEASDAAGFAAWARADVRGFLAAEPSEKYLEGMRASLGYRRTTGVWDDSAPQADEPVATTSSWPAELTLPGCTQLRVWAISSVTVSQARRRRGIARNLLEGELRTAAALGIPLAALTVSESTIYGRFGFGPATFAANLTVDTRRVRWSGPTPSGRIDYVSREQWAGQIAGLFDSARTSTVGEIEGWDGMWPRLAGTVHDEEGEGKKLRAVTYTSESGELQGAALFKYEGGDHDYASHTLSVEFLRTVSDDAYAAIWRFFLEADLVSTVKAEHVAVDEPVRWMLGDQRAATVTTTDHQWLRILDAKAALEARGYASPGVLGLEVEDALGFADGAFLLTVASDGVGRVEAVERLPEEVPAVRLRVDALSSLLLGGVAPAALRAAGVLSELTEGASAQVARLLRVSPEPAPGIWY</sequence>
<keyword evidence="3" id="KW-0808">Transferase</keyword>
<feature type="compositionally biased region" description="Polar residues" evidence="1">
    <location>
        <begin position="16"/>
        <end position="31"/>
    </location>
</feature>
<feature type="region of interest" description="Disordered" evidence="1">
    <location>
        <begin position="16"/>
        <end position="38"/>
    </location>
</feature>
<dbReference type="Pfam" id="PF13527">
    <property type="entry name" value="Acetyltransf_9"/>
    <property type="match status" value="1"/>
</dbReference>
<dbReference type="PANTHER" id="PTHR37817:SF1">
    <property type="entry name" value="N-ACETYLTRANSFERASE EIS"/>
    <property type="match status" value="1"/>
</dbReference>
<keyword evidence="4" id="KW-1185">Reference proteome</keyword>
<dbReference type="SUPFAM" id="SSF55729">
    <property type="entry name" value="Acyl-CoA N-acyltransferases (Nat)"/>
    <property type="match status" value="1"/>
</dbReference>
<dbReference type="Proteomes" id="UP000490386">
    <property type="component" value="Unassembled WGS sequence"/>
</dbReference>
<dbReference type="Gene3D" id="3.40.630.30">
    <property type="match status" value="2"/>
</dbReference>
<dbReference type="Pfam" id="PF17668">
    <property type="entry name" value="Acetyltransf_17"/>
    <property type="match status" value="1"/>
</dbReference>
<dbReference type="EMBL" id="WBJX01000001">
    <property type="protein sequence ID" value="KAB1639502.1"/>
    <property type="molecule type" value="Genomic_DNA"/>
</dbReference>
<dbReference type="AlphaFoldDB" id="A0A7J5B5S2"/>
<accession>A0A7J5B5S2</accession>
<evidence type="ECO:0000313" key="3">
    <source>
        <dbReference type="EMBL" id="KAB1639502.1"/>
    </source>
</evidence>
<gene>
    <name evidence="3" type="ORF">F8O03_03975</name>
</gene>